<protein>
    <submittedName>
        <fullName evidence="1">Uncharacterized protein</fullName>
    </submittedName>
</protein>
<accession>A0AAE0LE90</accession>
<dbReference type="Proteomes" id="UP001190700">
    <property type="component" value="Unassembled WGS sequence"/>
</dbReference>
<dbReference type="AlphaFoldDB" id="A0AAE0LE90"/>
<comment type="caution">
    <text evidence="1">The sequence shown here is derived from an EMBL/GenBank/DDBJ whole genome shotgun (WGS) entry which is preliminary data.</text>
</comment>
<keyword evidence="2" id="KW-1185">Reference proteome</keyword>
<reference evidence="1 2" key="1">
    <citation type="journal article" date="2015" name="Genome Biol. Evol.">
        <title>Comparative Genomics of a Bacterivorous Green Alga Reveals Evolutionary Causalities and Consequences of Phago-Mixotrophic Mode of Nutrition.</title>
        <authorList>
            <person name="Burns J.A."/>
            <person name="Paasch A."/>
            <person name="Narechania A."/>
            <person name="Kim E."/>
        </authorList>
    </citation>
    <scope>NUCLEOTIDE SEQUENCE [LARGE SCALE GENOMIC DNA]</scope>
    <source>
        <strain evidence="1 2">PLY_AMNH</strain>
    </source>
</reference>
<name>A0AAE0LE90_9CHLO</name>
<evidence type="ECO:0000313" key="2">
    <source>
        <dbReference type="Proteomes" id="UP001190700"/>
    </source>
</evidence>
<proteinExistence type="predicted"/>
<dbReference type="EMBL" id="LGRX02003576">
    <property type="protein sequence ID" value="KAK3282033.1"/>
    <property type="molecule type" value="Genomic_DNA"/>
</dbReference>
<gene>
    <name evidence="1" type="ORF">CYMTET_10209</name>
</gene>
<sequence>MYSIRTTYKDGQSESTVQVVHTDGNEETVSYAVFQEHMERSRPAIETPIEQLETDVVGLLFMLFQHKRTHSVPSINMEDAIHEVCLKFVSGGAIASPNGITSSTAENLTLVLGALFTALAPPTRAGRPVAPAEPVCVHQVERTYVPCVPLHTKAADGFQAPKMVIGPQ</sequence>
<organism evidence="1 2">
    <name type="scientific">Cymbomonas tetramitiformis</name>
    <dbReference type="NCBI Taxonomy" id="36881"/>
    <lineage>
        <taxon>Eukaryota</taxon>
        <taxon>Viridiplantae</taxon>
        <taxon>Chlorophyta</taxon>
        <taxon>Pyramimonadophyceae</taxon>
        <taxon>Pyramimonadales</taxon>
        <taxon>Pyramimonadaceae</taxon>
        <taxon>Cymbomonas</taxon>
    </lineage>
</organism>
<evidence type="ECO:0000313" key="1">
    <source>
        <dbReference type="EMBL" id="KAK3282033.1"/>
    </source>
</evidence>